<dbReference type="InterPro" id="IPR010502">
    <property type="entry name" value="Carb-bd_dom_fam9"/>
</dbReference>
<keyword evidence="3 13" id="KW-0858">Xylan degradation</keyword>
<keyword evidence="7 9" id="KW-0326">Glycosidase</keyword>
<dbReference type="PROSITE" id="PS51760">
    <property type="entry name" value="GH10_2"/>
    <property type="match status" value="1"/>
</dbReference>
<dbReference type="Gene3D" id="2.60.40.1190">
    <property type="match status" value="1"/>
</dbReference>
<dbReference type="SUPFAM" id="SSF51445">
    <property type="entry name" value="(Trans)glycosidases"/>
    <property type="match status" value="1"/>
</dbReference>
<gene>
    <name evidence="13" type="ORF">SAMN04488099_10737</name>
</gene>
<name>A0A1H7K969_9LACT</name>
<keyword evidence="11" id="KW-0732">Signal</keyword>
<evidence type="ECO:0000256" key="1">
    <source>
        <dbReference type="ARBA" id="ARBA00000681"/>
    </source>
</evidence>
<dbReference type="Gene3D" id="3.20.20.80">
    <property type="entry name" value="Glycosidases"/>
    <property type="match status" value="1"/>
</dbReference>
<evidence type="ECO:0000256" key="7">
    <source>
        <dbReference type="ARBA" id="ARBA00023295"/>
    </source>
</evidence>
<feature type="chain" id="PRO_5011559399" description="Beta-xylanase" evidence="11">
    <location>
        <begin position="32"/>
        <end position="1312"/>
    </location>
</feature>
<dbReference type="InterPro" id="IPR001000">
    <property type="entry name" value="GH10_dom"/>
</dbReference>
<evidence type="ECO:0000313" key="13">
    <source>
        <dbReference type="EMBL" id="SEK83040.1"/>
    </source>
</evidence>
<evidence type="ECO:0000256" key="10">
    <source>
        <dbReference type="SAM" id="MobiDB-lite"/>
    </source>
</evidence>
<dbReference type="Pfam" id="PF00331">
    <property type="entry name" value="Glyco_hydro_10"/>
    <property type="match status" value="1"/>
</dbReference>
<evidence type="ECO:0000259" key="12">
    <source>
        <dbReference type="PROSITE" id="PS51760"/>
    </source>
</evidence>
<dbReference type="EMBL" id="FNZU01000007">
    <property type="protein sequence ID" value="SEK83040.1"/>
    <property type="molecule type" value="Genomic_DNA"/>
</dbReference>
<proteinExistence type="inferred from homology"/>
<evidence type="ECO:0000256" key="9">
    <source>
        <dbReference type="RuleBase" id="RU361174"/>
    </source>
</evidence>
<keyword evidence="4" id="KW-0677">Repeat</keyword>
<evidence type="ECO:0000313" key="14">
    <source>
        <dbReference type="Proteomes" id="UP000199081"/>
    </source>
</evidence>
<dbReference type="STRING" id="426702.SAMN04488099_10737"/>
<dbReference type="RefSeq" id="WP_091480641.1">
    <property type="nucleotide sequence ID" value="NZ_BJYC01000010.1"/>
</dbReference>
<feature type="region of interest" description="Disordered" evidence="10">
    <location>
        <begin position="193"/>
        <end position="241"/>
    </location>
</feature>
<evidence type="ECO:0000256" key="8">
    <source>
        <dbReference type="ARBA" id="ARBA00023326"/>
    </source>
</evidence>
<comment type="similarity">
    <text evidence="2 9">Belongs to the glycosyl hydrolase 10 (cellulase F) family.</text>
</comment>
<dbReference type="InterPro" id="IPR003305">
    <property type="entry name" value="CenC_carb-bd"/>
</dbReference>
<dbReference type="PANTHER" id="PTHR31490">
    <property type="entry name" value="GLYCOSYL HYDROLASE"/>
    <property type="match status" value="1"/>
</dbReference>
<organism evidence="13 14">
    <name type="scientific">Alkalibacterium pelagium</name>
    <dbReference type="NCBI Taxonomy" id="426702"/>
    <lineage>
        <taxon>Bacteria</taxon>
        <taxon>Bacillati</taxon>
        <taxon>Bacillota</taxon>
        <taxon>Bacilli</taxon>
        <taxon>Lactobacillales</taxon>
        <taxon>Carnobacteriaceae</taxon>
        <taxon>Alkalibacterium</taxon>
    </lineage>
</organism>
<dbReference type="InterPro" id="IPR008979">
    <property type="entry name" value="Galactose-bd-like_sf"/>
</dbReference>
<dbReference type="CDD" id="cd00005">
    <property type="entry name" value="CBM9_like_1"/>
    <property type="match status" value="1"/>
</dbReference>
<dbReference type="Gene3D" id="2.60.120.260">
    <property type="entry name" value="Galactose-binding domain-like"/>
    <property type="match status" value="2"/>
</dbReference>
<dbReference type="Pfam" id="PF06452">
    <property type="entry name" value="CBM9_1"/>
    <property type="match status" value="1"/>
</dbReference>
<feature type="signal peptide" evidence="11">
    <location>
        <begin position="1"/>
        <end position="31"/>
    </location>
</feature>
<feature type="domain" description="GH10" evidence="12">
    <location>
        <begin position="563"/>
        <end position="898"/>
    </location>
</feature>
<dbReference type="OrthoDB" id="9809277at2"/>
<reference evidence="14" key="1">
    <citation type="submission" date="2016-10" db="EMBL/GenBank/DDBJ databases">
        <authorList>
            <person name="Varghese N."/>
            <person name="Submissions S."/>
        </authorList>
    </citation>
    <scope>NUCLEOTIDE SEQUENCE [LARGE SCALE GENOMIC DNA]</scope>
    <source>
        <strain evidence="14">DSM 19183</strain>
    </source>
</reference>
<dbReference type="GO" id="GO:0030246">
    <property type="term" value="F:carbohydrate binding"/>
    <property type="evidence" value="ECO:0007669"/>
    <property type="project" value="InterPro"/>
</dbReference>
<evidence type="ECO:0000256" key="6">
    <source>
        <dbReference type="ARBA" id="ARBA00023277"/>
    </source>
</evidence>
<accession>A0A1H7K969</accession>
<dbReference type="Pfam" id="PF02018">
    <property type="entry name" value="CBM_4_9"/>
    <property type="match status" value="1"/>
</dbReference>
<keyword evidence="14" id="KW-1185">Reference proteome</keyword>
<dbReference type="InterPro" id="IPR017853">
    <property type="entry name" value="GH"/>
</dbReference>
<keyword evidence="8 9" id="KW-0624">Polysaccharide degradation</keyword>
<feature type="region of interest" description="Disordered" evidence="10">
    <location>
        <begin position="1250"/>
        <end position="1312"/>
    </location>
</feature>
<comment type="catalytic activity">
    <reaction evidence="1 9">
        <text>Endohydrolysis of (1-&gt;4)-beta-D-xylosidic linkages in xylans.</text>
        <dbReference type="EC" id="3.2.1.8"/>
    </reaction>
</comment>
<dbReference type="EC" id="3.2.1.8" evidence="9"/>
<dbReference type="InterPro" id="IPR044846">
    <property type="entry name" value="GH10"/>
</dbReference>
<dbReference type="PRINTS" id="PR00134">
    <property type="entry name" value="GLHYDRLASE10"/>
</dbReference>
<protein>
    <recommendedName>
        <fullName evidence="9">Beta-xylanase</fullName>
        <ecNumber evidence="9">3.2.1.8</ecNumber>
    </recommendedName>
</protein>
<dbReference type="GO" id="GO:0045493">
    <property type="term" value="P:xylan catabolic process"/>
    <property type="evidence" value="ECO:0007669"/>
    <property type="project" value="UniProtKB-KW"/>
</dbReference>
<evidence type="ECO:0000256" key="4">
    <source>
        <dbReference type="ARBA" id="ARBA00022737"/>
    </source>
</evidence>
<dbReference type="Proteomes" id="UP000199081">
    <property type="component" value="Unassembled WGS sequence"/>
</dbReference>
<evidence type="ECO:0000256" key="3">
    <source>
        <dbReference type="ARBA" id="ARBA00022651"/>
    </source>
</evidence>
<dbReference type="SUPFAM" id="SSF49344">
    <property type="entry name" value="CBD9-like"/>
    <property type="match status" value="1"/>
</dbReference>
<evidence type="ECO:0000256" key="11">
    <source>
        <dbReference type="SAM" id="SignalP"/>
    </source>
</evidence>
<evidence type="ECO:0000256" key="2">
    <source>
        <dbReference type="ARBA" id="ARBA00007495"/>
    </source>
</evidence>
<dbReference type="SUPFAM" id="SSF49785">
    <property type="entry name" value="Galactose-binding domain-like"/>
    <property type="match status" value="3"/>
</dbReference>
<keyword evidence="5 9" id="KW-0378">Hydrolase</keyword>
<evidence type="ECO:0000256" key="5">
    <source>
        <dbReference type="ARBA" id="ARBA00022801"/>
    </source>
</evidence>
<keyword evidence="6 9" id="KW-0119">Carbohydrate metabolism</keyword>
<dbReference type="SMART" id="SM00633">
    <property type="entry name" value="Glyco_10"/>
    <property type="match status" value="1"/>
</dbReference>
<dbReference type="PANTHER" id="PTHR31490:SF90">
    <property type="entry name" value="ENDO-1,4-BETA-XYLANASE A"/>
    <property type="match status" value="1"/>
</dbReference>
<dbReference type="GO" id="GO:0031176">
    <property type="term" value="F:endo-1,4-beta-xylanase activity"/>
    <property type="evidence" value="ECO:0007669"/>
    <property type="project" value="UniProtKB-EC"/>
</dbReference>
<feature type="compositionally biased region" description="Acidic residues" evidence="10">
    <location>
        <begin position="196"/>
        <end position="238"/>
    </location>
</feature>
<sequence length="1312" mass="145818">MENSTKFKLANGMMSALLVAPVFATATTALAQEADNELTSEPEQVVVYENDFSENPDADPALVSSGDAVLEWFNDFEINGEVESGVWVTNRVNDYDGIDISFDEIGLEEGLKYSIQVSGYIAEGEEIPEDTSVNIETVNGYTWLTNPTAETGVFELEASYTAFGENDEAFRIKTNEAGIGMEFAVTNVLITTDAPSENEDPVEDDEDADTDDPTTPEDPVEDDDDASDENSSDEESPESELSVLFSNDFTENTQAAASAGPTFQHLPGFNDNQGALRVENRTANWNGVDFSFAEMGMEYGYEYNVTIRGYVDPEVAVPSGAEAWLQVPEEDYPLLAQAAFVAGEEFVLEDTFVFNNPDYTRFRAQSNEAGAAVPFYITEIVVEWDENQTPLEDEEPDPDAPAAEVFTFIDFENGELNGFTARGDNETVTVTDADNYTEGGQYSLLTTGRTQDWNGPALRVEDYINLGQEYQISARVKTDAEASTTFRLSTQVNQGDVASYNTVASTTMSADDGWVHLQGTYRYSSLGGGYVTIYVETGGGSLADFYIDDVNFVELDSEPADVQLDLAPIKDVYADDFLIGNAINMAEMEGDRLTLLDHHHNLVTTENAMKPDYAYDSAREFDFADQNRLVERISEEGFLLHGHVLVWHQQSPEWLHSDANGSPLPEAEARENMQRHIREVMTNFEDSVYSWDVVNEALAGDWGNPENWEAQLRDTGWLRALGPDYIYEAFSYARQVADELGMPEMVLYYNDYNDHIQGKARTMYYMIRDINDRWAAENPEEERKLISGVGMQGHYNINLNPDLVKQSIERFEQLDIEIGITELDVTTLTENEYVESEWNRQGYVYARLFQIFREHSDSINRVTFWGLNDANSWRSERFPLLFDGRLQAKPAYYAVVDPDGFLENYEEAEIEANSSYAVYGTPVVNAEIDDIWNDAPVMNISRFQTAWQGARGTGRALWDENNLYVLFQVADGNLDVSAENPWEQDSVEAFINETGEPTLSYIDGVGQYRVNYENFATFNPSAYSDGFDSAARVLGSGYVVEMAIPWKYITPQAGHTLGFDMQINDGVDGARQAAAAWNDLTGQGFQDPSVFGNLTLVNDMGDVDHEDDAVVINEGEEVEVLPGQTIVVDGQLISITMPSDLPLGTSIIVNILDGETVPELVNEEGQLLTAAGDIIDVELILPEGEEDYEGDFVLTLGIDNDFVEEDVTIYYYNEEESIWENVGGEVTDNTISVIVPGFSIYGVFTQGTVDEEPSHPVHPVHPGKNKGNHPVFPEHPGNRPGNKDKEHPVFPNHPGDIGPNNPTSPGRGNGRN</sequence>